<name>A0A9N7P1C8_STRHE</name>
<feature type="non-terminal residue" evidence="2">
    <location>
        <position position="1"/>
    </location>
</feature>
<protein>
    <submittedName>
        <fullName evidence="2">Uncharacterized protein</fullName>
    </submittedName>
</protein>
<reference evidence="2" key="1">
    <citation type="submission" date="2019-12" db="EMBL/GenBank/DDBJ databases">
        <authorList>
            <person name="Scholes J."/>
        </authorList>
    </citation>
    <scope>NUCLEOTIDE SEQUENCE</scope>
</reference>
<feature type="compositionally biased region" description="Pro residues" evidence="1">
    <location>
        <begin position="20"/>
        <end position="37"/>
    </location>
</feature>
<evidence type="ECO:0000313" key="3">
    <source>
        <dbReference type="Proteomes" id="UP001153555"/>
    </source>
</evidence>
<dbReference type="EMBL" id="CACSLK010034002">
    <property type="protein sequence ID" value="CAA0840776.1"/>
    <property type="molecule type" value="Genomic_DNA"/>
</dbReference>
<dbReference type="AlphaFoldDB" id="A0A9N7P1C8"/>
<organism evidence="2 3">
    <name type="scientific">Striga hermonthica</name>
    <name type="common">Purple witchweed</name>
    <name type="synonym">Buchnera hermonthica</name>
    <dbReference type="NCBI Taxonomy" id="68872"/>
    <lineage>
        <taxon>Eukaryota</taxon>
        <taxon>Viridiplantae</taxon>
        <taxon>Streptophyta</taxon>
        <taxon>Embryophyta</taxon>
        <taxon>Tracheophyta</taxon>
        <taxon>Spermatophyta</taxon>
        <taxon>Magnoliopsida</taxon>
        <taxon>eudicotyledons</taxon>
        <taxon>Gunneridae</taxon>
        <taxon>Pentapetalae</taxon>
        <taxon>asterids</taxon>
        <taxon>lamiids</taxon>
        <taxon>Lamiales</taxon>
        <taxon>Orobanchaceae</taxon>
        <taxon>Buchnereae</taxon>
        <taxon>Striga</taxon>
    </lineage>
</organism>
<keyword evidence="3" id="KW-1185">Reference proteome</keyword>
<proteinExistence type="predicted"/>
<comment type="caution">
    <text evidence="2">The sequence shown here is derived from an EMBL/GenBank/DDBJ whole genome shotgun (WGS) entry which is preliminary data.</text>
</comment>
<dbReference type="Proteomes" id="UP001153555">
    <property type="component" value="Unassembled WGS sequence"/>
</dbReference>
<sequence length="150" mass="15863">IHLQALLHLHKTRPTHYSGKPPPSTTPANLPPQPKLAPPAHLAGKHSSTSPAALSRHLHAISSSFTPARAFSDDQLSNSGNHRAQPEPAAPRASTLFPRASPSSLLAGKSTPPAPFTPVSRPQLIPEHVTSVHLGFPPRSVPESSNQHTS</sequence>
<accession>A0A9N7P1C8</accession>
<gene>
    <name evidence="2" type="ORF">SHERM_06816</name>
</gene>
<feature type="region of interest" description="Disordered" evidence="1">
    <location>
        <begin position="7"/>
        <end position="150"/>
    </location>
</feature>
<evidence type="ECO:0000256" key="1">
    <source>
        <dbReference type="SAM" id="MobiDB-lite"/>
    </source>
</evidence>
<evidence type="ECO:0000313" key="2">
    <source>
        <dbReference type="EMBL" id="CAA0840776.1"/>
    </source>
</evidence>